<evidence type="ECO:0000256" key="1">
    <source>
        <dbReference type="SAM" id="Coils"/>
    </source>
</evidence>
<dbReference type="Proteomes" id="UP001470230">
    <property type="component" value="Unassembled WGS sequence"/>
</dbReference>
<comment type="caution">
    <text evidence="4">The sequence shown here is derived from an EMBL/GenBank/DDBJ whole genome shotgun (WGS) entry which is preliminary data.</text>
</comment>
<feature type="coiled-coil region" evidence="1">
    <location>
        <begin position="97"/>
        <end position="124"/>
    </location>
</feature>
<dbReference type="PROSITE" id="PS50090">
    <property type="entry name" value="MYB_LIKE"/>
    <property type="match status" value="2"/>
</dbReference>
<evidence type="ECO:0008006" key="6">
    <source>
        <dbReference type="Google" id="ProtNLM"/>
    </source>
</evidence>
<keyword evidence="1" id="KW-0175">Coiled coil</keyword>
<organism evidence="4 5">
    <name type="scientific">Tritrichomonas musculus</name>
    <dbReference type="NCBI Taxonomy" id="1915356"/>
    <lineage>
        <taxon>Eukaryota</taxon>
        <taxon>Metamonada</taxon>
        <taxon>Parabasalia</taxon>
        <taxon>Tritrichomonadida</taxon>
        <taxon>Tritrichomonadidae</taxon>
        <taxon>Tritrichomonas</taxon>
    </lineage>
</organism>
<keyword evidence="5" id="KW-1185">Reference proteome</keyword>
<dbReference type="Gene3D" id="1.10.10.60">
    <property type="entry name" value="Homeodomain-like"/>
    <property type="match status" value="2"/>
</dbReference>
<evidence type="ECO:0000259" key="3">
    <source>
        <dbReference type="PROSITE" id="PS51294"/>
    </source>
</evidence>
<proteinExistence type="predicted"/>
<dbReference type="InterPro" id="IPR017930">
    <property type="entry name" value="Myb_dom"/>
</dbReference>
<evidence type="ECO:0000259" key="2">
    <source>
        <dbReference type="PROSITE" id="PS50090"/>
    </source>
</evidence>
<dbReference type="PANTHER" id="PTHR45614:SF253">
    <property type="entry name" value="CHROMOSOME UNDETERMINED SCAFFOLD_38, WHOLE GENOME SHOTGUN SEQUENCE"/>
    <property type="match status" value="1"/>
</dbReference>
<dbReference type="SMART" id="SM00717">
    <property type="entry name" value="SANT"/>
    <property type="match status" value="2"/>
</dbReference>
<feature type="domain" description="Myb-like" evidence="2">
    <location>
        <begin position="145"/>
        <end position="191"/>
    </location>
</feature>
<dbReference type="SUPFAM" id="SSF46689">
    <property type="entry name" value="Homeodomain-like"/>
    <property type="match status" value="1"/>
</dbReference>
<name>A0ABR2LB38_9EUKA</name>
<feature type="domain" description="HTH myb-type" evidence="3">
    <location>
        <begin position="197"/>
        <end position="246"/>
    </location>
</feature>
<reference evidence="4 5" key="1">
    <citation type="submission" date="2024-04" db="EMBL/GenBank/DDBJ databases">
        <title>Tritrichomonas musculus Genome.</title>
        <authorList>
            <person name="Alves-Ferreira E."/>
            <person name="Grigg M."/>
            <person name="Lorenzi H."/>
            <person name="Galac M."/>
        </authorList>
    </citation>
    <scope>NUCLEOTIDE SEQUENCE [LARGE SCALE GENOMIC DNA]</scope>
    <source>
        <strain evidence="4 5">EAF2021</strain>
    </source>
</reference>
<dbReference type="PROSITE" id="PS51294">
    <property type="entry name" value="HTH_MYB"/>
    <property type="match status" value="2"/>
</dbReference>
<dbReference type="InterPro" id="IPR050560">
    <property type="entry name" value="MYB_TF"/>
</dbReference>
<dbReference type="CDD" id="cd00167">
    <property type="entry name" value="SANT"/>
    <property type="match status" value="2"/>
</dbReference>
<evidence type="ECO:0000313" key="5">
    <source>
        <dbReference type="Proteomes" id="UP001470230"/>
    </source>
</evidence>
<sequence>MQISYSANSIEKKITNAIPKACQYQSHHREQFNNMQFPCSPTNTKVPIYCQCPFTSISTVKNKNKSKSCRYESNNISKDLFINSSSKSCKDIDLKILKKLKIKNNQLDLNIKKYINQVAKINKKGNKRQNIGVASPFYYYGKKLRNPFTAEEDQKIINLAGKYGTRQWSLIASFLVGRTPKQCRDRYSNYLAPVFFKGEWSKEEDELLSKLYAEIGPKWSVLQKSFPGRSSNSIKNRWNYFLCRQDKIENNDCEKKTMLCQKEYETKEDTNSSSSNTADSTKSDKNEAFAIFDQESEIFDIVDNDMIGYSNEWDAFN</sequence>
<gene>
    <name evidence="4" type="ORF">M9Y10_002524</name>
</gene>
<dbReference type="InterPro" id="IPR001005">
    <property type="entry name" value="SANT/Myb"/>
</dbReference>
<protein>
    <recommendedName>
        <fullName evidence="6">Myb-like DNA-binding domain containing protein</fullName>
    </recommendedName>
</protein>
<dbReference type="PANTHER" id="PTHR45614">
    <property type="entry name" value="MYB PROTEIN-RELATED"/>
    <property type="match status" value="1"/>
</dbReference>
<dbReference type="Pfam" id="PF13921">
    <property type="entry name" value="Myb_DNA-bind_6"/>
    <property type="match status" value="1"/>
</dbReference>
<accession>A0ABR2LB38</accession>
<dbReference type="InterPro" id="IPR009057">
    <property type="entry name" value="Homeodomain-like_sf"/>
</dbReference>
<evidence type="ECO:0000313" key="4">
    <source>
        <dbReference type="EMBL" id="KAK8900201.1"/>
    </source>
</evidence>
<feature type="domain" description="HTH myb-type" evidence="3">
    <location>
        <begin position="142"/>
        <end position="195"/>
    </location>
</feature>
<feature type="domain" description="Myb-like" evidence="2">
    <location>
        <begin position="192"/>
        <end position="242"/>
    </location>
</feature>
<dbReference type="EMBL" id="JAPFFF010000001">
    <property type="protein sequence ID" value="KAK8900201.1"/>
    <property type="molecule type" value="Genomic_DNA"/>
</dbReference>